<organism evidence="1 2">
    <name type="scientific">Populus trichocarpa</name>
    <name type="common">Western balsam poplar</name>
    <name type="synonym">Populus balsamifera subsp. trichocarpa</name>
    <dbReference type="NCBI Taxonomy" id="3694"/>
    <lineage>
        <taxon>Eukaryota</taxon>
        <taxon>Viridiplantae</taxon>
        <taxon>Streptophyta</taxon>
        <taxon>Embryophyta</taxon>
        <taxon>Tracheophyta</taxon>
        <taxon>Spermatophyta</taxon>
        <taxon>Magnoliopsida</taxon>
        <taxon>eudicotyledons</taxon>
        <taxon>Gunneridae</taxon>
        <taxon>Pentapetalae</taxon>
        <taxon>rosids</taxon>
        <taxon>fabids</taxon>
        <taxon>Malpighiales</taxon>
        <taxon>Salicaceae</taxon>
        <taxon>Saliceae</taxon>
        <taxon>Populus</taxon>
    </lineage>
</organism>
<gene>
    <name evidence="1" type="ORF">POPTR_015G130701v4</name>
</gene>
<proteinExistence type="predicted"/>
<name>A0ACC0RX95_POPTR</name>
<accession>A0ACC0RX95</accession>
<keyword evidence="2" id="KW-1185">Reference proteome</keyword>
<sequence length="275" mass="30032">MESLGYLDDFSGVQEGSNEDGKSACERESIACAQDNEVNNGMKSPGPAGESIGDQDDGDEELRSADDKEDDGDGEDNKLMESLGHLDDCTDVQEGCDEEGDIADDVEDNEDSDDTEEVTTVHVKGLVKSWNVKKLKELCKQYGEIINVLLPRNFGAKHKDFGFIAFSSHKSALACVEGINKTQLGGETKVKADLAKTRFRGAAQKKRRWGKHHAKYEEVGTEIKAQAHGNKSKGTRKRGRGIAKEEIQAPSLLNSTKEGKPNNHRTSFSEGQDAN</sequence>
<evidence type="ECO:0000313" key="2">
    <source>
        <dbReference type="Proteomes" id="UP000006729"/>
    </source>
</evidence>
<protein>
    <submittedName>
        <fullName evidence="1">Uncharacterized protein</fullName>
    </submittedName>
</protein>
<reference evidence="1 2" key="1">
    <citation type="journal article" date="2006" name="Science">
        <title>The genome of black cottonwood, Populus trichocarpa (Torr. &amp; Gray).</title>
        <authorList>
            <person name="Tuskan G.A."/>
            <person name="Difazio S."/>
            <person name="Jansson S."/>
            <person name="Bohlmann J."/>
            <person name="Grigoriev I."/>
            <person name="Hellsten U."/>
            <person name="Putnam N."/>
            <person name="Ralph S."/>
            <person name="Rombauts S."/>
            <person name="Salamov A."/>
            <person name="Schein J."/>
            <person name="Sterck L."/>
            <person name="Aerts A."/>
            <person name="Bhalerao R.R."/>
            <person name="Bhalerao R.P."/>
            <person name="Blaudez D."/>
            <person name="Boerjan W."/>
            <person name="Brun A."/>
            <person name="Brunner A."/>
            <person name="Busov V."/>
            <person name="Campbell M."/>
            <person name="Carlson J."/>
            <person name="Chalot M."/>
            <person name="Chapman J."/>
            <person name="Chen G.L."/>
            <person name="Cooper D."/>
            <person name="Coutinho P.M."/>
            <person name="Couturier J."/>
            <person name="Covert S."/>
            <person name="Cronk Q."/>
            <person name="Cunningham R."/>
            <person name="Davis J."/>
            <person name="Degroeve S."/>
            <person name="Dejardin A."/>
            <person name="Depamphilis C."/>
            <person name="Detter J."/>
            <person name="Dirks B."/>
            <person name="Dubchak I."/>
            <person name="Duplessis S."/>
            <person name="Ehlting J."/>
            <person name="Ellis B."/>
            <person name="Gendler K."/>
            <person name="Goodstein D."/>
            <person name="Gribskov M."/>
            <person name="Grimwood J."/>
            <person name="Groover A."/>
            <person name="Gunter L."/>
            <person name="Hamberger B."/>
            <person name="Heinze B."/>
            <person name="Helariutta Y."/>
            <person name="Henrissat B."/>
            <person name="Holligan D."/>
            <person name="Holt R."/>
            <person name="Huang W."/>
            <person name="Islam-Faridi N."/>
            <person name="Jones S."/>
            <person name="Jones-Rhoades M."/>
            <person name="Jorgensen R."/>
            <person name="Joshi C."/>
            <person name="Kangasjarvi J."/>
            <person name="Karlsson J."/>
            <person name="Kelleher C."/>
            <person name="Kirkpatrick R."/>
            <person name="Kirst M."/>
            <person name="Kohler A."/>
            <person name="Kalluri U."/>
            <person name="Larimer F."/>
            <person name="Leebens-Mack J."/>
            <person name="Leple J.C."/>
            <person name="Locascio P."/>
            <person name="Lou Y."/>
            <person name="Lucas S."/>
            <person name="Martin F."/>
            <person name="Montanini B."/>
            <person name="Napoli C."/>
            <person name="Nelson D.R."/>
            <person name="Nelson C."/>
            <person name="Nieminen K."/>
            <person name="Nilsson O."/>
            <person name="Pereda V."/>
            <person name="Peter G."/>
            <person name="Philippe R."/>
            <person name="Pilate G."/>
            <person name="Poliakov A."/>
            <person name="Razumovskaya J."/>
            <person name="Richardson P."/>
            <person name="Rinaldi C."/>
            <person name="Ritland K."/>
            <person name="Rouze P."/>
            <person name="Ryaboy D."/>
            <person name="Schmutz J."/>
            <person name="Schrader J."/>
            <person name="Segerman B."/>
            <person name="Shin H."/>
            <person name="Siddiqui A."/>
            <person name="Sterky F."/>
            <person name="Terry A."/>
            <person name="Tsai C.J."/>
            <person name="Uberbacher E."/>
            <person name="Unneberg P."/>
            <person name="Vahala J."/>
            <person name="Wall K."/>
            <person name="Wessler S."/>
            <person name="Yang G."/>
            <person name="Yin T."/>
            <person name="Douglas C."/>
            <person name="Marra M."/>
            <person name="Sandberg G."/>
            <person name="Van de Peer Y."/>
            <person name="Rokhsar D."/>
        </authorList>
    </citation>
    <scope>NUCLEOTIDE SEQUENCE [LARGE SCALE GENOMIC DNA]</scope>
    <source>
        <strain evidence="2">cv. Nisqually</strain>
    </source>
</reference>
<evidence type="ECO:0000313" key="1">
    <source>
        <dbReference type="EMBL" id="KAI9381572.1"/>
    </source>
</evidence>
<comment type="caution">
    <text evidence="1">The sequence shown here is derived from an EMBL/GenBank/DDBJ whole genome shotgun (WGS) entry which is preliminary data.</text>
</comment>
<dbReference type="Proteomes" id="UP000006729">
    <property type="component" value="Chromosome 15"/>
</dbReference>
<dbReference type="EMBL" id="CM009304">
    <property type="protein sequence ID" value="KAI9381572.1"/>
    <property type="molecule type" value="Genomic_DNA"/>
</dbReference>